<dbReference type="Pfam" id="PF01012">
    <property type="entry name" value="ETF"/>
    <property type="match status" value="1"/>
</dbReference>
<dbReference type="PANTHER" id="PTHR21294">
    <property type="entry name" value="ELECTRON TRANSFER FLAVOPROTEIN BETA-SUBUNIT"/>
    <property type="match status" value="1"/>
</dbReference>
<dbReference type="PANTHER" id="PTHR21294:SF8">
    <property type="entry name" value="ELECTRON TRANSFER FLAVOPROTEIN SUBUNIT BETA"/>
    <property type="match status" value="1"/>
</dbReference>
<name>A0ABS9L9Q4_9MICC</name>
<comment type="cofactor">
    <cofactor evidence="1">
        <name>FAD</name>
        <dbReference type="ChEBI" id="CHEBI:57692"/>
    </cofactor>
</comment>
<evidence type="ECO:0000256" key="3">
    <source>
        <dbReference type="ARBA" id="ARBA00011355"/>
    </source>
</evidence>
<dbReference type="SUPFAM" id="SSF52402">
    <property type="entry name" value="Adenine nucleotide alpha hydrolases-like"/>
    <property type="match status" value="1"/>
</dbReference>
<protein>
    <recommendedName>
        <fullName evidence="4">Electron transfer flavoprotein subunit beta</fullName>
    </recommendedName>
</protein>
<dbReference type="RefSeq" id="WP_237822702.1">
    <property type="nucleotide sequence ID" value="NZ_JAKLTQ010000013.1"/>
</dbReference>
<accession>A0ABS9L9Q4</accession>
<dbReference type="Proteomes" id="UP001165368">
    <property type="component" value="Unassembled WGS sequence"/>
</dbReference>
<comment type="function">
    <text evidence="7">The electron transfer flavoprotein serves as a specific electron acceptor for other dehydrogenases. It transfers the electrons to the main respiratory chain via ETF-ubiquinone oxidoreductase (ETF dehydrogenase).</text>
</comment>
<reference evidence="9" key="1">
    <citation type="submission" date="2022-01" db="EMBL/GenBank/DDBJ databases">
        <authorList>
            <person name="Jo J.-H."/>
            <person name="Im W.-T."/>
        </authorList>
    </citation>
    <scope>NUCLEOTIDE SEQUENCE</scope>
    <source>
        <strain evidence="9">I2-34</strain>
    </source>
</reference>
<proteinExistence type="inferred from homology"/>
<comment type="caution">
    <text evidence="9">The sequence shown here is derived from an EMBL/GenBank/DDBJ whole genome shotgun (WGS) entry which is preliminary data.</text>
</comment>
<keyword evidence="10" id="KW-1185">Reference proteome</keyword>
<evidence type="ECO:0000313" key="10">
    <source>
        <dbReference type="Proteomes" id="UP001165368"/>
    </source>
</evidence>
<comment type="similarity">
    <text evidence="2">Belongs to the ETF beta-subunit/FixA family.</text>
</comment>
<evidence type="ECO:0000256" key="6">
    <source>
        <dbReference type="ARBA" id="ARBA00022982"/>
    </source>
</evidence>
<dbReference type="CDD" id="cd01714">
    <property type="entry name" value="ETF_beta"/>
    <property type="match status" value="1"/>
</dbReference>
<keyword evidence="6" id="KW-0249">Electron transport</keyword>
<evidence type="ECO:0000313" key="9">
    <source>
        <dbReference type="EMBL" id="MCG2623416.1"/>
    </source>
</evidence>
<dbReference type="InterPro" id="IPR014729">
    <property type="entry name" value="Rossmann-like_a/b/a_fold"/>
</dbReference>
<evidence type="ECO:0000259" key="8">
    <source>
        <dbReference type="SMART" id="SM00893"/>
    </source>
</evidence>
<dbReference type="InterPro" id="IPR014730">
    <property type="entry name" value="ETF_a/b_N"/>
</dbReference>
<evidence type="ECO:0000256" key="7">
    <source>
        <dbReference type="ARBA" id="ARBA00025649"/>
    </source>
</evidence>
<sequence>MKIAVLVKQVPDTYGDRRMDPATRTVDRGSADPVIDEINERAVEAALQIKEAGDGVTVTAVTMGPVRAVEALRKALAMGADSAVHICDDTLAGSDAMQTSEVLAAALAGRDFDLVIAGNESTDGRTAAVPAMLAERLGMAQLTFLRTVTVSGGSVSGERMTGNGYVEAQAPLPAVVSVTEQSAEPRFPKFRGIMAAKKKPLQTLTLAELGLPGGEAGGENSWSRVLDVTARPARTAGTVVTDDGTAGTQVAEYLAAAKLI</sequence>
<dbReference type="PIRSF" id="PIRSF000090">
    <property type="entry name" value="Beta-ETF"/>
    <property type="match status" value="1"/>
</dbReference>
<evidence type="ECO:0000256" key="2">
    <source>
        <dbReference type="ARBA" id="ARBA00007557"/>
    </source>
</evidence>
<evidence type="ECO:0000256" key="4">
    <source>
        <dbReference type="ARBA" id="ARBA00016797"/>
    </source>
</evidence>
<keyword evidence="5" id="KW-0813">Transport</keyword>
<evidence type="ECO:0000256" key="1">
    <source>
        <dbReference type="ARBA" id="ARBA00001974"/>
    </source>
</evidence>
<dbReference type="Gene3D" id="3.40.50.620">
    <property type="entry name" value="HUPs"/>
    <property type="match status" value="1"/>
</dbReference>
<dbReference type="InterPro" id="IPR033948">
    <property type="entry name" value="ETF_beta_N"/>
</dbReference>
<feature type="domain" description="Electron transfer flavoprotein alpha/beta-subunit N-terminal" evidence="8">
    <location>
        <begin position="23"/>
        <end position="213"/>
    </location>
</feature>
<dbReference type="InterPro" id="IPR012255">
    <property type="entry name" value="ETF_b"/>
</dbReference>
<organism evidence="9 10">
    <name type="scientific">Arthrobacter hankyongi</name>
    <dbReference type="NCBI Taxonomy" id="2904801"/>
    <lineage>
        <taxon>Bacteria</taxon>
        <taxon>Bacillati</taxon>
        <taxon>Actinomycetota</taxon>
        <taxon>Actinomycetes</taxon>
        <taxon>Micrococcales</taxon>
        <taxon>Micrococcaceae</taxon>
        <taxon>Arthrobacter</taxon>
    </lineage>
</organism>
<gene>
    <name evidence="9" type="ORF">LVY72_16080</name>
</gene>
<dbReference type="EMBL" id="JAKLTQ010000013">
    <property type="protein sequence ID" value="MCG2623416.1"/>
    <property type="molecule type" value="Genomic_DNA"/>
</dbReference>
<comment type="subunit">
    <text evidence="3">Heterodimer of an alpha and a beta subunit.</text>
</comment>
<evidence type="ECO:0000256" key="5">
    <source>
        <dbReference type="ARBA" id="ARBA00022448"/>
    </source>
</evidence>
<dbReference type="SMART" id="SM00893">
    <property type="entry name" value="ETF"/>
    <property type="match status" value="1"/>
</dbReference>